<dbReference type="Gene3D" id="2.60.450.10">
    <property type="entry name" value="Lipopolysaccharide (LPS) transport protein A like domain"/>
    <property type="match status" value="1"/>
</dbReference>
<dbReference type="RefSeq" id="WP_009206645.1">
    <property type="nucleotide sequence ID" value="NC_022357.1"/>
</dbReference>
<dbReference type="KEGG" id="sdr:SCD_n00560"/>
<name>S6B131_SULDS</name>
<sequence length="191" mass="21548">MRDRLTLWFPAGLLVLLAMLSFWLDRTVQPPQPKNDGSSRHDPDYTVDNFSATRMGMDGLPHHTLTAARMVHYPDDDSTHLDKPHFTRFESGRAPMHVQSTKGLLSKEGEHAHFTGNVVVTREAFDGNSTLTLTTSYLHVIPDKDLALTDKPVNIRNAHTNVDAVGLELNNKTHVMKLFSHVKGRYENPNR</sequence>
<dbReference type="NCBIfam" id="TIGR04409">
    <property type="entry name" value="LptC_YrbK"/>
    <property type="match status" value="1"/>
</dbReference>
<dbReference type="PANTHER" id="PTHR37481:SF1">
    <property type="entry name" value="LIPOPOLYSACCHARIDE EXPORT SYSTEM PROTEIN LPTC"/>
    <property type="match status" value="1"/>
</dbReference>
<keyword evidence="4 6" id="KW-1133">Transmembrane helix</keyword>
<dbReference type="HOGENOM" id="CLU_100563_0_0_4"/>
<reference evidence="7 8" key="1">
    <citation type="journal article" date="2012" name="Appl. Environ. Microbiol.">
        <title>Draft genome sequence of a psychrotolerant sulfur-oxidizing bacterium, Sulfuricella denitrificans skB26, and proteomic insights into cold adaptation.</title>
        <authorList>
            <person name="Watanabe T."/>
            <person name="Kojima H."/>
            <person name="Fukui M."/>
        </authorList>
    </citation>
    <scope>NUCLEOTIDE SEQUENCE [LARGE SCALE GENOMIC DNA]</scope>
    <source>
        <strain evidence="8">skB26</strain>
    </source>
</reference>
<keyword evidence="1" id="KW-1003">Cell membrane</keyword>
<dbReference type="PANTHER" id="PTHR37481">
    <property type="entry name" value="LIPOPOLYSACCHARIDE EXPORT SYSTEM PROTEIN LPTC"/>
    <property type="match status" value="1"/>
</dbReference>
<accession>S6B131</accession>
<evidence type="ECO:0000313" key="7">
    <source>
        <dbReference type="EMBL" id="BAN34407.1"/>
    </source>
</evidence>
<dbReference type="Pfam" id="PF06835">
    <property type="entry name" value="LptC"/>
    <property type="match status" value="1"/>
</dbReference>
<dbReference type="Proteomes" id="UP000015559">
    <property type="component" value="Chromosome"/>
</dbReference>
<keyword evidence="5 6" id="KW-0472">Membrane</keyword>
<dbReference type="eggNOG" id="COG3117">
    <property type="taxonomic scope" value="Bacteria"/>
</dbReference>
<gene>
    <name evidence="7" type="ORF">SCD_n00560</name>
</gene>
<evidence type="ECO:0000256" key="2">
    <source>
        <dbReference type="ARBA" id="ARBA00022519"/>
    </source>
</evidence>
<keyword evidence="8" id="KW-1185">Reference proteome</keyword>
<evidence type="ECO:0000256" key="6">
    <source>
        <dbReference type="SAM" id="Phobius"/>
    </source>
</evidence>
<dbReference type="InterPro" id="IPR026265">
    <property type="entry name" value="LptC"/>
</dbReference>
<dbReference type="GO" id="GO:0030288">
    <property type="term" value="C:outer membrane-bounded periplasmic space"/>
    <property type="evidence" value="ECO:0007669"/>
    <property type="project" value="TreeGrafter"/>
</dbReference>
<evidence type="ECO:0000256" key="4">
    <source>
        <dbReference type="ARBA" id="ARBA00022989"/>
    </source>
</evidence>
<dbReference type="GO" id="GO:0005886">
    <property type="term" value="C:plasma membrane"/>
    <property type="evidence" value="ECO:0007669"/>
    <property type="project" value="InterPro"/>
</dbReference>
<dbReference type="STRING" id="1163617.SCD_n00560"/>
<dbReference type="InterPro" id="IPR052363">
    <property type="entry name" value="LPS_export_LptC"/>
</dbReference>
<organism evidence="7 8">
    <name type="scientific">Sulfuricella denitrificans (strain DSM 22764 / NBRC 105220 / skB26)</name>
    <dbReference type="NCBI Taxonomy" id="1163617"/>
    <lineage>
        <taxon>Bacteria</taxon>
        <taxon>Pseudomonadati</taxon>
        <taxon>Pseudomonadota</taxon>
        <taxon>Betaproteobacteria</taxon>
        <taxon>Nitrosomonadales</taxon>
        <taxon>Sulfuricellaceae</taxon>
        <taxon>Sulfuricella</taxon>
    </lineage>
</organism>
<evidence type="ECO:0000256" key="5">
    <source>
        <dbReference type="ARBA" id="ARBA00023136"/>
    </source>
</evidence>
<dbReference type="InterPro" id="IPR010664">
    <property type="entry name" value="LipoPS_assembly_LptC-rel"/>
</dbReference>
<feature type="transmembrane region" description="Helical" evidence="6">
    <location>
        <begin position="7"/>
        <end position="24"/>
    </location>
</feature>
<dbReference type="GO" id="GO:0015221">
    <property type="term" value="F:lipopolysaccharide transmembrane transporter activity"/>
    <property type="evidence" value="ECO:0007669"/>
    <property type="project" value="InterPro"/>
</dbReference>
<protein>
    <recommendedName>
        <fullName evidence="9">Lipopolysaccharide export system protein LptC</fullName>
    </recommendedName>
</protein>
<dbReference type="GO" id="GO:0017089">
    <property type="term" value="F:glycolipid transfer activity"/>
    <property type="evidence" value="ECO:0007669"/>
    <property type="project" value="TreeGrafter"/>
</dbReference>
<evidence type="ECO:0000256" key="1">
    <source>
        <dbReference type="ARBA" id="ARBA00022475"/>
    </source>
</evidence>
<proteinExistence type="predicted"/>
<evidence type="ECO:0008006" key="9">
    <source>
        <dbReference type="Google" id="ProtNLM"/>
    </source>
</evidence>
<keyword evidence="2" id="KW-0997">Cell inner membrane</keyword>
<evidence type="ECO:0000313" key="8">
    <source>
        <dbReference type="Proteomes" id="UP000015559"/>
    </source>
</evidence>
<evidence type="ECO:0000256" key="3">
    <source>
        <dbReference type="ARBA" id="ARBA00022692"/>
    </source>
</evidence>
<dbReference type="EMBL" id="AP013066">
    <property type="protein sequence ID" value="BAN34407.1"/>
    <property type="molecule type" value="Genomic_DNA"/>
</dbReference>
<dbReference type="OrthoDB" id="8589410at2"/>
<dbReference type="AlphaFoldDB" id="S6B131"/>
<keyword evidence="3 6" id="KW-0812">Transmembrane</keyword>